<proteinExistence type="predicted"/>
<evidence type="ECO:0000313" key="2">
    <source>
        <dbReference type="Proteomes" id="UP000593591"/>
    </source>
</evidence>
<dbReference type="KEGG" id="trc:DYE49_00570"/>
<evidence type="ECO:0000313" key="1">
    <source>
        <dbReference type="EMBL" id="QOS39024.1"/>
    </source>
</evidence>
<accession>A0A7M1XHU5</accession>
<dbReference type="Proteomes" id="UP000593591">
    <property type="component" value="Chromosome"/>
</dbReference>
<name>A0A7M1XHU5_9SPIR</name>
<dbReference type="EMBL" id="CP031517">
    <property type="protein sequence ID" value="QOS39024.1"/>
    <property type="molecule type" value="Genomic_DNA"/>
</dbReference>
<reference evidence="1 2" key="1">
    <citation type="submission" date="2018-08" db="EMBL/GenBank/DDBJ databases">
        <title>The first complete genome of Treponema rectale (CHPAT), a commensal spirochete of the bovine rectum.</title>
        <authorList>
            <person name="Staton G.J."/>
            <person name="Clegg S.R."/>
            <person name="Carter S.D."/>
            <person name="Radford A.D."/>
            <person name="Darby A."/>
            <person name="Hall N."/>
            <person name="Birtles R.J."/>
            <person name="Evans N.J."/>
        </authorList>
    </citation>
    <scope>NUCLEOTIDE SEQUENCE [LARGE SCALE GENOMIC DNA]</scope>
    <source>
        <strain evidence="1 2">CHPA</strain>
    </source>
</reference>
<protein>
    <recommendedName>
        <fullName evidence="3">Lipoprotein</fullName>
    </recommendedName>
</protein>
<dbReference type="PROSITE" id="PS51257">
    <property type="entry name" value="PROKAR_LIPOPROTEIN"/>
    <property type="match status" value="1"/>
</dbReference>
<evidence type="ECO:0008006" key="3">
    <source>
        <dbReference type="Google" id="ProtNLM"/>
    </source>
</evidence>
<organism evidence="1 2">
    <name type="scientific">Treponema rectale</name>
    <dbReference type="NCBI Taxonomy" id="744512"/>
    <lineage>
        <taxon>Bacteria</taxon>
        <taxon>Pseudomonadati</taxon>
        <taxon>Spirochaetota</taxon>
        <taxon>Spirochaetia</taxon>
        <taxon>Spirochaetales</taxon>
        <taxon>Treponemataceae</taxon>
        <taxon>Treponema</taxon>
    </lineage>
</organism>
<sequence length="604" mass="70370">MKGDEFMEKILKLMFFSSLLLSTTGCFRRNSLPNNDYQKVKFAFDGVEKSFLEGKTSTKSANKKTQNRYLANKETGLSTLYSLFTDDDIKEDGIEKLEYNQPPMIQFQYLKKVFEKVGENYSLGSKYYDTIQGEVYLDIQSGKKSQGEENKFNYNFLLSLEINLDQSDLITADVSFDIELARGQETYSIKWFVSILLDYDMSKSDPNYTMTMRSENDERALPYRNFFIYEYDSVQVKDNEIIEWQKFCFESDRRLVKDSSHSTFQNYLDEQIAYGRITFAWFKDKVFKKNNELTQEKQKTFVQVLFEDLGLNASEMKSDEFVNKTGIQNNVIKTCYQEFSTIAKEDIIYSMLTTSDHGEKQDDTSSTAIRAMNADLSGRAEHYYIPDVPFSQFFSGYQNMDGYQEKIRLVYVDEHGNMKQEIKNYNWLTFFFRLRDSEISVEVSLDETISNAYLKLYEFRQGLTNITNECQLFFKDDEGKNGSFNFYYSGMIPSNGEEGESLFPKELIAMGVPVYEGENVEFEYDGSNVTKILAIYGSNYKEAKLYQEKLINNQFVIAEDIITYGNQAAYSKNVSKELRTIVIFQDKTDGDTFYLQVYQELSNT</sequence>
<dbReference type="AlphaFoldDB" id="A0A7M1XHU5"/>
<gene>
    <name evidence="1" type="ORF">DYE49_00570</name>
</gene>